<gene>
    <name evidence="7" type="primary">LOC103518057</name>
</gene>
<dbReference type="GeneID" id="103518057"/>
<evidence type="ECO:0000256" key="2">
    <source>
        <dbReference type="ARBA" id="ARBA00022723"/>
    </source>
</evidence>
<dbReference type="AlphaFoldDB" id="A0A3Q0JAZ8"/>
<dbReference type="InterPro" id="IPR028846">
    <property type="entry name" value="Recoverin"/>
</dbReference>
<feature type="domain" description="EF-hand" evidence="5">
    <location>
        <begin position="248"/>
        <end position="283"/>
    </location>
</feature>
<dbReference type="SUPFAM" id="SSF47473">
    <property type="entry name" value="EF-hand"/>
    <property type="match status" value="1"/>
</dbReference>
<organism evidence="6 7">
    <name type="scientific">Diaphorina citri</name>
    <name type="common">Asian citrus psyllid</name>
    <dbReference type="NCBI Taxonomy" id="121845"/>
    <lineage>
        <taxon>Eukaryota</taxon>
        <taxon>Metazoa</taxon>
        <taxon>Ecdysozoa</taxon>
        <taxon>Arthropoda</taxon>
        <taxon>Hexapoda</taxon>
        <taxon>Insecta</taxon>
        <taxon>Pterygota</taxon>
        <taxon>Neoptera</taxon>
        <taxon>Paraneoptera</taxon>
        <taxon>Hemiptera</taxon>
        <taxon>Sternorrhyncha</taxon>
        <taxon>Psylloidea</taxon>
        <taxon>Psyllidae</taxon>
        <taxon>Diaphorininae</taxon>
        <taxon>Diaphorina</taxon>
    </lineage>
</organism>
<dbReference type="Pfam" id="PF13499">
    <property type="entry name" value="EF-hand_7"/>
    <property type="match status" value="1"/>
</dbReference>
<keyword evidence="4" id="KW-0106">Calcium</keyword>
<comment type="similarity">
    <text evidence="1">Belongs to the recoverin family.</text>
</comment>
<dbReference type="RefSeq" id="XP_026685611.1">
    <property type="nucleotide sequence ID" value="XM_026829810.1"/>
</dbReference>
<feature type="domain" description="EF-hand" evidence="5">
    <location>
        <begin position="164"/>
        <end position="199"/>
    </location>
</feature>
<keyword evidence="3" id="KW-0677">Repeat</keyword>
<dbReference type="InterPro" id="IPR018247">
    <property type="entry name" value="EF_Hand_1_Ca_BS"/>
</dbReference>
<dbReference type="InterPro" id="IPR002048">
    <property type="entry name" value="EF_hand_dom"/>
</dbReference>
<keyword evidence="6" id="KW-1185">Reference proteome</keyword>
<dbReference type="KEGG" id="dci:103518057"/>
<feature type="domain" description="EF-hand" evidence="5">
    <location>
        <begin position="200"/>
        <end position="235"/>
    </location>
</feature>
<dbReference type="PaxDb" id="121845-A0A3Q0JAZ8"/>
<evidence type="ECO:0000256" key="3">
    <source>
        <dbReference type="ARBA" id="ARBA00022737"/>
    </source>
</evidence>
<sequence>MPVTRVRYVKKISLRVDSAAGCVLHACNKNSELEELGETPARYRPDSLQALSKATKFSIHYDAKTFISKNQKLLTQKVKLQNLPLFSLNPSSFAGISDSELEELGETPARYRPDSLQALSKATKFTEAEIKRIYRNFKAECPSGMVREDTFKGIYSQFFPQGANVSQYAHYVFKTMDHTQTGLLSFEDFIQGLSVLSRGSVEEKLRWTFTLYDINGDGRITREEMTNIVTAIYELMGKFAETVLEDGSVTNRVDSVFKKMDKNQDGVVTLDEFLECCLNDEDIKRSIQVFDT</sequence>
<dbReference type="STRING" id="121845.A0A3Q0JAZ8"/>
<evidence type="ECO:0000256" key="4">
    <source>
        <dbReference type="ARBA" id="ARBA00022837"/>
    </source>
</evidence>
<dbReference type="PANTHER" id="PTHR23055">
    <property type="entry name" value="CALCIUM BINDING PROTEINS"/>
    <property type="match status" value="1"/>
</dbReference>
<evidence type="ECO:0000256" key="1">
    <source>
        <dbReference type="ARBA" id="ARBA00006049"/>
    </source>
</evidence>
<dbReference type="CDD" id="cd00051">
    <property type="entry name" value="EFh"/>
    <property type="match status" value="2"/>
</dbReference>
<reference evidence="7" key="1">
    <citation type="submission" date="2025-08" db="UniProtKB">
        <authorList>
            <consortium name="RefSeq"/>
        </authorList>
    </citation>
    <scope>IDENTIFICATION</scope>
</reference>
<proteinExistence type="inferred from homology"/>
<dbReference type="PROSITE" id="PS00018">
    <property type="entry name" value="EF_HAND_1"/>
    <property type="match status" value="2"/>
</dbReference>
<evidence type="ECO:0000313" key="7">
    <source>
        <dbReference type="RefSeq" id="XP_026685611.1"/>
    </source>
</evidence>
<dbReference type="PROSITE" id="PS50222">
    <property type="entry name" value="EF_HAND_2"/>
    <property type="match status" value="3"/>
</dbReference>
<accession>A0A3Q0JAZ8</accession>
<dbReference type="Proteomes" id="UP000079169">
    <property type="component" value="Unplaced"/>
</dbReference>
<dbReference type="PANTHER" id="PTHR23055:SF167">
    <property type="entry name" value="EF-HAND DOMAIN-CONTAINING PROTEIN"/>
    <property type="match status" value="1"/>
</dbReference>
<dbReference type="PRINTS" id="PR00450">
    <property type="entry name" value="RECOVERIN"/>
</dbReference>
<evidence type="ECO:0000259" key="5">
    <source>
        <dbReference type="PROSITE" id="PS50222"/>
    </source>
</evidence>
<dbReference type="GO" id="GO:0005509">
    <property type="term" value="F:calcium ion binding"/>
    <property type="evidence" value="ECO:0007669"/>
    <property type="project" value="InterPro"/>
</dbReference>
<keyword evidence="2" id="KW-0479">Metal-binding</keyword>
<name>A0A3Q0JAZ8_DIACI</name>
<dbReference type="FunFam" id="1.10.238.10:FF:000009">
    <property type="entry name" value="Visinin-like protein 1"/>
    <property type="match status" value="1"/>
</dbReference>
<protein>
    <submittedName>
        <fullName evidence="7">Kv channel-interacting protein 1</fullName>
    </submittedName>
</protein>
<dbReference type="InterPro" id="IPR011992">
    <property type="entry name" value="EF-hand-dom_pair"/>
</dbReference>
<evidence type="ECO:0000313" key="6">
    <source>
        <dbReference type="Proteomes" id="UP000079169"/>
    </source>
</evidence>
<dbReference type="SMART" id="SM00054">
    <property type="entry name" value="EFh"/>
    <property type="match status" value="3"/>
</dbReference>
<dbReference type="Gene3D" id="1.10.238.10">
    <property type="entry name" value="EF-hand"/>
    <property type="match status" value="1"/>
</dbReference>